<dbReference type="InterPro" id="IPR045518">
    <property type="entry name" value="2EXR"/>
</dbReference>
<gene>
    <name evidence="2" type="ORF">AK830_g10172</name>
</gene>
<name>A0A0N8H5K2_9HYPO</name>
<evidence type="ECO:0000313" key="2">
    <source>
        <dbReference type="EMBL" id="KPM36404.1"/>
    </source>
</evidence>
<evidence type="ECO:0000313" key="3">
    <source>
        <dbReference type="Proteomes" id="UP000050424"/>
    </source>
</evidence>
<feature type="domain" description="2EXR" evidence="1">
    <location>
        <begin position="2"/>
        <end position="103"/>
    </location>
</feature>
<accession>A0A0N8H5K2</accession>
<protein>
    <recommendedName>
        <fullName evidence="1">2EXR domain-containing protein</fullName>
    </recommendedName>
</protein>
<dbReference type="AlphaFoldDB" id="A0A0N8H5K2"/>
<sequence length="279" mass="32320">MFHHFSDLPWELRHQIWVSSIRPTGPDYIGIHNFFISDEQQMAGKSMEHRVALPHGNFKKDRQLIATIPGPSHHGKANRSAYLWDAGLWTACWESRNAIMSYLDMFRWDEKRRIIADKDWGRDTPSTRELPVMTTAPPLRGGNGEEEWQLVVRPYQDAFNLDCADLAAKCGSRSNDYDWKLDWKDIFFSLPFSSPCRGCGPMRNLVVEFDPSWNHDLGYFFSLSCLSTENTPRGFVADLVYSLIHGDVDLVIWIVDRGARQCEQECTHCHLRKTQHKVF</sequence>
<dbReference type="OrthoDB" id="3596450at2759"/>
<dbReference type="Pfam" id="PF20150">
    <property type="entry name" value="2EXR"/>
    <property type="match status" value="1"/>
</dbReference>
<dbReference type="Proteomes" id="UP000050424">
    <property type="component" value="Unassembled WGS sequence"/>
</dbReference>
<organism evidence="2 3">
    <name type="scientific">Neonectria ditissima</name>
    <dbReference type="NCBI Taxonomy" id="78410"/>
    <lineage>
        <taxon>Eukaryota</taxon>
        <taxon>Fungi</taxon>
        <taxon>Dikarya</taxon>
        <taxon>Ascomycota</taxon>
        <taxon>Pezizomycotina</taxon>
        <taxon>Sordariomycetes</taxon>
        <taxon>Hypocreomycetidae</taxon>
        <taxon>Hypocreales</taxon>
        <taxon>Nectriaceae</taxon>
        <taxon>Neonectria</taxon>
    </lineage>
</organism>
<keyword evidence="3" id="KW-1185">Reference proteome</keyword>
<comment type="caution">
    <text evidence="2">The sequence shown here is derived from an EMBL/GenBank/DDBJ whole genome shotgun (WGS) entry which is preliminary data.</text>
</comment>
<evidence type="ECO:0000259" key="1">
    <source>
        <dbReference type="Pfam" id="PF20150"/>
    </source>
</evidence>
<proteinExistence type="predicted"/>
<dbReference type="EMBL" id="LKCW01000205">
    <property type="protein sequence ID" value="KPM36404.1"/>
    <property type="molecule type" value="Genomic_DNA"/>
</dbReference>
<reference evidence="2 3" key="1">
    <citation type="submission" date="2015-09" db="EMBL/GenBank/DDBJ databases">
        <title>Draft genome of a European isolate of the apple canker pathogen Neonectria ditissima.</title>
        <authorList>
            <person name="Gomez-Cortecero A."/>
            <person name="Harrison R.J."/>
            <person name="Armitage A.D."/>
        </authorList>
    </citation>
    <scope>NUCLEOTIDE SEQUENCE [LARGE SCALE GENOMIC DNA]</scope>
    <source>
        <strain evidence="2 3">R09/05</strain>
    </source>
</reference>